<dbReference type="GO" id="GO:0016020">
    <property type="term" value="C:membrane"/>
    <property type="evidence" value="ECO:0007669"/>
    <property type="project" value="UniProtKB-SubCell"/>
</dbReference>
<keyword evidence="6" id="KW-0472">Membrane</keyword>
<keyword evidence="5" id="KW-1133">Transmembrane helix</keyword>
<reference evidence="10" key="1">
    <citation type="submission" date="2021-01" db="EMBL/GenBank/DDBJ databases">
        <authorList>
            <person name="Corre E."/>
            <person name="Pelletier E."/>
            <person name="Niang G."/>
            <person name="Scheremetjew M."/>
            <person name="Finn R."/>
            <person name="Kale V."/>
            <person name="Holt S."/>
            <person name="Cochrane G."/>
            <person name="Meng A."/>
            <person name="Brown T."/>
            <person name="Cohen L."/>
        </authorList>
    </citation>
    <scope>NUCLEOTIDE SEQUENCE</scope>
    <source>
        <strain evidence="10">SAG 36.94</strain>
    </source>
</reference>
<evidence type="ECO:0000256" key="5">
    <source>
        <dbReference type="ARBA" id="ARBA00022989"/>
    </source>
</evidence>
<dbReference type="EMBL" id="HBGH01000322">
    <property type="protein sequence ID" value="CAD9220706.1"/>
    <property type="molecule type" value="Transcribed_RNA"/>
</dbReference>
<evidence type="ECO:0000256" key="2">
    <source>
        <dbReference type="ARBA" id="ARBA00022676"/>
    </source>
</evidence>
<dbReference type="PANTHER" id="PTHR20961">
    <property type="entry name" value="GLYCOSYLTRANSFERASE"/>
    <property type="match status" value="1"/>
</dbReference>
<evidence type="ECO:0000313" key="10">
    <source>
        <dbReference type="EMBL" id="CAD9220711.1"/>
    </source>
</evidence>
<evidence type="ECO:0000256" key="7">
    <source>
        <dbReference type="ARBA" id="ARBA00023180"/>
    </source>
</evidence>
<evidence type="ECO:0000256" key="6">
    <source>
        <dbReference type="ARBA" id="ARBA00023136"/>
    </source>
</evidence>
<organism evidence="10">
    <name type="scientific">Compsopogon caeruleus</name>
    <dbReference type="NCBI Taxonomy" id="31354"/>
    <lineage>
        <taxon>Eukaryota</taxon>
        <taxon>Rhodophyta</taxon>
        <taxon>Compsopogonophyceae</taxon>
        <taxon>Compsopogonales</taxon>
        <taxon>Compsopogonaceae</taxon>
        <taxon>Compsopogon</taxon>
    </lineage>
</organism>
<evidence type="ECO:0000313" key="9">
    <source>
        <dbReference type="EMBL" id="CAD9220706.1"/>
    </source>
</evidence>
<dbReference type="GO" id="GO:0016757">
    <property type="term" value="F:glycosyltransferase activity"/>
    <property type="evidence" value="ECO:0007669"/>
    <property type="project" value="UniProtKB-KW"/>
</dbReference>
<evidence type="ECO:0000256" key="4">
    <source>
        <dbReference type="ARBA" id="ARBA00022692"/>
    </source>
</evidence>
<protein>
    <recommendedName>
        <fullName evidence="8">Glycosyltransferase 61 catalytic domain-containing protein</fullName>
    </recommendedName>
</protein>
<evidence type="ECO:0000259" key="8">
    <source>
        <dbReference type="Pfam" id="PF04577"/>
    </source>
</evidence>
<feature type="domain" description="Glycosyltransferase 61 catalytic" evidence="8">
    <location>
        <begin position="158"/>
        <end position="375"/>
    </location>
</feature>
<evidence type="ECO:0000256" key="3">
    <source>
        <dbReference type="ARBA" id="ARBA00022679"/>
    </source>
</evidence>
<dbReference type="EMBL" id="HBGH01000323">
    <property type="protein sequence ID" value="CAD9220711.1"/>
    <property type="molecule type" value="Transcribed_RNA"/>
</dbReference>
<name>A0A6T6ACZ9_9RHOD</name>
<keyword evidence="4" id="KW-0812">Transmembrane</keyword>
<gene>
    <name evidence="9" type="ORF">CCAE0312_LOCUS154</name>
    <name evidence="10" type="ORF">CCAE0312_LOCUS155</name>
</gene>
<comment type="subcellular location">
    <subcellularLocation>
        <location evidence="1">Membrane</location>
        <topology evidence="1">Single-pass membrane protein</topology>
    </subcellularLocation>
</comment>
<accession>A0A6T6ACZ9</accession>
<dbReference type="InterPro" id="IPR007657">
    <property type="entry name" value="Glycosyltransferase_61"/>
</dbReference>
<proteinExistence type="predicted"/>
<dbReference type="InterPro" id="IPR049625">
    <property type="entry name" value="Glyco_transf_61_cat"/>
</dbReference>
<keyword evidence="7" id="KW-0325">Glycoprotein</keyword>
<sequence length="502" mass="56643">MGATGVEDWAAFLRLVILAGVWGWAIPNGVAAAAIPMPAKTSVVSVPDPTFRICAARQGMLMDISNATRPRISTEIKKPDIGVERYYNANVTLCRIYQACRDPAGRVRVRSRGGSRCGLKHFGEIPDDEFQTSSRMDKDLLFFGESDSAPLSRSHMPHFMHDFLPLLPAHDTVVRGAQGEDPGLSAEFLDFNNQTVVLERNTTENGLDPILIFEDRFRRRSHSSEWIREFLQVLGADSIVLNTTSDSITCFNSIITASYKHRPQVSISHLLNQNSHIFSDNRLERMRTKDSCQCDRKVVIINRHDSSKARTIANLNELEKKIASTRVCGKMFAVETVYFDSENFSSQVGTMQSADIIVSIHGAELSNSIFLRTGSFLLEILPFAYYPKRFSRFSEALALDHLQEIAKPDGRSVSSCLKKLMRSTNDTTLLGNYHRLLNRFQEAATETRNLTKRFGFNILDSDLNFEVPNQRVCMRSQVLQVDANSIANKIREREKKFCRCTK</sequence>
<dbReference type="PANTHER" id="PTHR20961:SF38">
    <property type="entry name" value="PROTEIN O-LINKED-MANNOSE BETA-1,4-N-ACETYLGLUCOSAMINYLTRANSFERASE 2"/>
    <property type="match status" value="1"/>
</dbReference>
<dbReference type="AlphaFoldDB" id="A0A6T6ACZ9"/>
<dbReference type="Pfam" id="PF04577">
    <property type="entry name" value="Glyco_transf_61"/>
    <property type="match status" value="1"/>
</dbReference>
<keyword evidence="3" id="KW-0808">Transferase</keyword>
<evidence type="ECO:0000256" key="1">
    <source>
        <dbReference type="ARBA" id="ARBA00004167"/>
    </source>
</evidence>
<keyword evidence="2" id="KW-0328">Glycosyltransferase</keyword>